<evidence type="ECO:0000259" key="3">
    <source>
        <dbReference type="Pfam" id="PF24488"/>
    </source>
</evidence>
<dbReference type="WormBase" id="SRAE_1000296700">
    <property type="protein sequence ID" value="SRP04776"/>
    <property type="gene ID" value="WBGene00259584"/>
</dbReference>
<protein>
    <submittedName>
        <fullName evidence="5 7">Uncharacterized protein</fullName>
    </submittedName>
</protein>
<dbReference type="Pfam" id="PF24486">
    <property type="entry name" value="DUF7583"/>
    <property type="match status" value="1"/>
</dbReference>
<dbReference type="InterPro" id="IPR056007">
    <property type="entry name" value="DUF7585"/>
</dbReference>
<reference evidence="7" key="2">
    <citation type="submission" date="2020-12" db="UniProtKB">
        <authorList>
            <consortium name="WormBaseParasite"/>
        </authorList>
    </citation>
    <scope>IDENTIFICATION</scope>
</reference>
<reference evidence="5 6" key="1">
    <citation type="submission" date="2014-09" db="EMBL/GenBank/DDBJ databases">
        <authorList>
            <person name="Martin A.A."/>
        </authorList>
    </citation>
    <scope>NUCLEOTIDE SEQUENCE</scope>
    <source>
        <strain evidence="6">ED321</strain>
        <strain evidence="5">ED321 Heterogonic</strain>
    </source>
</reference>
<dbReference type="STRING" id="34506.A0A090MX29"/>
<dbReference type="RefSeq" id="XP_024503915.1">
    <property type="nucleotide sequence ID" value="XM_024650104.1"/>
</dbReference>
<dbReference type="CTD" id="36377079"/>
<dbReference type="AlphaFoldDB" id="A0A090MX29"/>
<proteinExistence type="predicted"/>
<dbReference type="Pfam" id="PF24488">
    <property type="entry name" value="DUF7584"/>
    <property type="match status" value="1"/>
</dbReference>
<evidence type="ECO:0000256" key="1">
    <source>
        <dbReference type="SAM" id="Phobius"/>
    </source>
</evidence>
<dbReference type="GeneID" id="36377079"/>
<keyword evidence="1" id="KW-0812">Transmembrane</keyword>
<dbReference type="EMBL" id="LN609528">
    <property type="protein sequence ID" value="CEF64714.1"/>
    <property type="molecule type" value="Genomic_DNA"/>
</dbReference>
<dbReference type="Proteomes" id="UP000035682">
    <property type="component" value="Unplaced"/>
</dbReference>
<accession>A0A090MX29</accession>
<feature type="domain" description="DUF7585" evidence="4">
    <location>
        <begin position="2"/>
        <end position="113"/>
    </location>
</feature>
<dbReference type="InterPro" id="IPR056006">
    <property type="entry name" value="DUF7584"/>
</dbReference>
<feature type="domain" description="DUF7583" evidence="2">
    <location>
        <begin position="227"/>
        <end position="324"/>
    </location>
</feature>
<evidence type="ECO:0000313" key="8">
    <source>
        <dbReference type="WormBase" id="SRAE_1000296700"/>
    </source>
</evidence>
<keyword evidence="1" id="KW-0472">Membrane</keyword>
<organism evidence="5">
    <name type="scientific">Strongyloides ratti</name>
    <name type="common">Parasitic roundworm</name>
    <dbReference type="NCBI Taxonomy" id="34506"/>
    <lineage>
        <taxon>Eukaryota</taxon>
        <taxon>Metazoa</taxon>
        <taxon>Ecdysozoa</taxon>
        <taxon>Nematoda</taxon>
        <taxon>Chromadorea</taxon>
        <taxon>Rhabditida</taxon>
        <taxon>Tylenchina</taxon>
        <taxon>Panagrolaimomorpha</taxon>
        <taxon>Strongyloidoidea</taxon>
        <taxon>Strongyloididae</taxon>
        <taxon>Strongyloides</taxon>
    </lineage>
</organism>
<keyword evidence="1" id="KW-1133">Transmembrane helix</keyword>
<sequence length="410" mass="48738">MCGTIHIPYENNTIRQYNWNVNVTWKSKPNMLKVLNRDIISNELPFSDNCGDWNNLLVFTKDRQNKVILLRLWKNKLKRLNELPYLGKLYYLFKRPSDSSKMEQIYPCEIYKPINKKPKIIIEGFNSTLYKFKDKEINVIKLDKINTLLSIKLYLEGEEKPLYFYENEKILIEEVSITMDGIKDIVNSNKIITNSFMLQKFQLLKFSYELQMDFQNLRTTEIFYFAPLEESYELPLEVIVHSSTIKVIKPNCSMNMFNFGYLYSIDYEGKTIEIDMFFVDGYQKNNFVRSGSYIYMNNVKKNEIKLKCLYKTANGNFSIFRLFKLEIQTIEINKKEQDFHILKNPDDIYGKLPKELQKTWHNKLMNKIGSSWKQSIFGGIVFFVITIILFVAVLCCQRLLKQRNEKKELN</sequence>
<keyword evidence="6" id="KW-1185">Reference proteome</keyword>
<dbReference type="InterPro" id="IPR056005">
    <property type="entry name" value="DUF7583"/>
</dbReference>
<gene>
    <name evidence="5 7 8" type="ORF">SRAE_1000296700</name>
</gene>
<evidence type="ECO:0000313" key="5">
    <source>
        <dbReference type="EMBL" id="CEF64714.1"/>
    </source>
</evidence>
<evidence type="ECO:0000313" key="7">
    <source>
        <dbReference type="WBParaSite" id="SRAE_1000296700.1"/>
    </source>
</evidence>
<feature type="transmembrane region" description="Helical" evidence="1">
    <location>
        <begin position="376"/>
        <end position="400"/>
    </location>
</feature>
<evidence type="ECO:0000259" key="2">
    <source>
        <dbReference type="Pfam" id="PF24486"/>
    </source>
</evidence>
<feature type="domain" description="DUF7584" evidence="3">
    <location>
        <begin position="117"/>
        <end position="225"/>
    </location>
</feature>
<dbReference type="WBParaSite" id="SRAE_1000296700.1">
    <property type="protein sequence ID" value="SRAE_1000296700.1"/>
    <property type="gene ID" value="WBGene00259584"/>
</dbReference>
<evidence type="ECO:0000259" key="4">
    <source>
        <dbReference type="Pfam" id="PF24490"/>
    </source>
</evidence>
<evidence type="ECO:0000313" key="6">
    <source>
        <dbReference type="Proteomes" id="UP000035682"/>
    </source>
</evidence>
<name>A0A090MX29_STRRB</name>
<dbReference type="Pfam" id="PF24490">
    <property type="entry name" value="DUF7585"/>
    <property type="match status" value="1"/>
</dbReference>